<dbReference type="InterPro" id="IPR053842">
    <property type="entry name" value="NikA-like"/>
</dbReference>
<proteinExistence type="predicted"/>
<evidence type="ECO:0000313" key="1">
    <source>
        <dbReference type="EMBL" id="MSS28197.1"/>
    </source>
</evidence>
<gene>
    <name evidence="1" type="ORF">FYJ44_09155</name>
</gene>
<evidence type="ECO:0000313" key="2">
    <source>
        <dbReference type="Proteomes" id="UP000477488"/>
    </source>
</evidence>
<reference evidence="1 2" key="1">
    <citation type="submission" date="2019-09" db="EMBL/GenBank/DDBJ databases">
        <title>In-depth cultivation of the pig gut microbiome towards novel bacterial diversity and tailored functional studies.</title>
        <authorList>
            <person name="Wylensek D."/>
            <person name="Hitch T.C.A."/>
            <person name="Clavel T."/>
        </authorList>
    </citation>
    <scope>NUCLEOTIDE SEQUENCE [LARGE SCALE GENOMIC DNA]</scope>
    <source>
        <strain evidence="1 2">PG-178-WT-4</strain>
    </source>
</reference>
<sequence length="124" mass="14301">MKDGKTEDGGRSAARKWVTIRVTEREKTRLMEQAEIAGLSLSEYMRRRFFGGRPLVAHADLSTVAELRRIGGLLKHNFETLRQAKAPPDILERQEDALRNLVWAIQKISLRCHHDCQENQEYEG</sequence>
<dbReference type="Proteomes" id="UP000477488">
    <property type="component" value="Unassembled WGS sequence"/>
</dbReference>
<organism evidence="1 2">
    <name type="scientific">Desulfovibrio porci</name>
    <dbReference type="NCBI Taxonomy" id="2605782"/>
    <lineage>
        <taxon>Bacteria</taxon>
        <taxon>Pseudomonadati</taxon>
        <taxon>Thermodesulfobacteriota</taxon>
        <taxon>Desulfovibrionia</taxon>
        <taxon>Desulfovibrionales</taxon>
        <taxon>Desulfovibrionaceae</taxon>
        <taxon>Desulfovibrio</taxon>
    </lineage>
</organism>
<dbReference type="Pfam" id="PF21983">
    <property type="entry name" value="NikA-like"/>
    <property type="match status" value="1"/>
</dbReference>
<comment type="caution">
    <text evidence="1">The sequence shown here is derived from an EMBL/GenBank/DDBJ whole genome shotgun (WGS) entry which is preliminary data.</text>
</comment>
<accession>A0A6L5XLX2</accession>
<protein>
    <recommendedName>
        <fullName evidence="3">Mobilization protein</fullName>
    </recommendedName>
</protein>
<dbReference type="AlphaFoldDB" id="A0A6L5XLX2"/>
<name>A0A6L5XLX2_9BACT</name>
<evidence type="ECO:0008006" key="3">
    <source>
        <dbReference type="Google" id="ProtNLM"/>
    </source>
</evidence>
<dbReference type="EMBL" id="VUMH01000008">
    <property type="protein sequence ID" value="MSS28197.1"/>
    <property type="molecule type" value="Genomic_DNA"/>
</dbReference>
<dbReference type="RefSeq" id="WP_034506676.1">
    <property type="nucleotide sequence ID" value="NZ_VUMH01000008.1"/>
</dbReference>
<keyword evidence="2" id="KW-1185">Reference proteome</keyword>